<dbReference type="Gene3D" id="3.30.540.10">
    <property type="entry name" value="Fructose-1,6-Bisphosphatase, subunit A, domain 1"/>
    <property type="match status" value="1"/>
</dbReference>
<comment type="caution">
    <text evidence="3">The sequence shown here is derived from an EMBL/GenBank/DDBJ whole genome shotgun (WGS) entry which is preliminary data.</text>
</comment>
<keyword evidence="2" id="KW-0460">Magnesium</keyword>
<feature type="binding site" evidence="2">
    <location>
        <position position="226"/>
    </location>
    <ligand>
        <name>Mg(2+)</name>
        <dbReference type="ChEBI" id="CHEBI:18420"/>
        <label>1</label>
        <note>catalytic</note>
    </ligand>
</feature>
<feature type="binding site" evidence="2">
    <location>
        <position position="97"/>
    </location>
    <ligand>
        <name>Mg(2+)</name>
        <dbReference type="ChEBI" id="CHEBI:18420"/>
        <label>1</label>
        <note>catalytic</note>
    </ligand>
</feature>
<feature type="binding site" evidence="2">
    <location>
        <position position="100"/>
    </location>
    <ligand>
        <name>Mg(2+)</name>
        <dbReference type="ChEBI" id="CHEBI:18420"/>
        <label>1</label>
        <note>catalytic</note>
    </ligand>
</feature>
<dbReference type="Gene3D" id="3.40.190.80">
    <property type="match status" value="1"/>
</dbReference>
<evidence type="ECO:0000256" key="2">
    <source>
        <dbReference type="PIRSR" id="PIRSR600760-2"/>
    </source>
</evidence>
<keyword evidence="2" id="KW-0479">Metal-binding</keyword>
<dbReference type="GO" id="GO:0006020">
    <property type="term" value="P:inositol metabolic process"/>
    <property type="evidence" value="ECO:0007669"/>
    <property type="project" value="TreeGrafter"/>
</dbReference>
<dbReference type="Pfam" id="PF00459">
    <property type="entry name" value="Inositol_P"/>
    <property type="match status" value="1"/>
</dbReference>
<accession>A0A318QHE3</accession>
<dbReference type="GO" id="GO:0046872">
    <property type="term" value="F:metal ion binding"/>
    <property type="evidence" value="ECO:0007669"/>
    <property type="project" value="UniProtKB-KW"/>
</dbReference>
<dbReference type="RefSeq" id="WP_110527467.1">
    <property type="nucleotide sequence ID" value="NZ_NOXG01000002.1"/>
</dbReference>
<reference evidence="3 4" key="1">
    <citation type="submission" date="2017-07" db="EMBL/GenBank/DDBJ databases">
        <title>A draft genome sequence of Komagataeibacter sp. T5K1.</title>
        <authorList>
            <person name="Skraban J."/>
            <person name="Cleenwerck I."/>
            <person name="Vandamme P."/>
            <person name="Trcek J."/>
        </authorList>
    </citation>
    <scope>NUCLEOTIDE SEQUENCE [LARGE SCALE GENOMIC DNA]</scope>
    <source>
        <strain evidence="3 4">T5K1</strain>
    </source>
</reference>
<dbReference type="PRINTS" id="PR00377">
    <property type="entry name" value="IMPHPHTASES"/>
</dbReference>
<dbReference type="PANTHER" id="PTHR20854:SF4">
    <property type="entry name" value="INOSITOL-1-MONOPHOSPHATASE-RELATED"/>
    <property type="match status" value="1"/>
</dbReference>
<gene>
    <name evidence="3" type="ORF">CFR71_02715</name>
</gene>
<evidence type="ECO:0000256" key="1">
    <source>
        <dbReference type="ARBA" id="ARBA00009759"/>
    </source>
</evidence>
<evidence type="ECO:0000313" key="4">
    <source>
        <dbReference type="Proteomes" id="UP000247609"/>
    </source>
</evidence>
<dbReference type="SUPFAM" id="SSF56655">
    <property type="entry name" value="Carbohydrate phosphatase"/>
    <property type="match status" value="1"/>
</dbReference>
<dbReference type="EMBL" id="NOXG01000002">
    <property type="protein sequence ID" value="PYD76732.1"/>
    <property type="molecule type" value="Genomic_DNA"/>
</dbReference>
<proteinExistence type="inferred from homology"/>
<dbReference type="Proteomes" id="UP000247609">
    <property type="component" value="Unassembled WGS sequence"/>
</dbReference>
<evidence type="ECO:0000313" key="3">
    <source>
        <dbReference type="EMBL" id="PYD76732.1"/>
    </source>
</evidence>
<name>A0A318QHE3_9PROT</name>
<dbReference type="AlphaFoldDB" id="A0A318QHE3"/>
<comment type="cofactor">
    <cofactor evidence="2">
        <name>Mg(2+)</name>
        <dbReference type="ChEBI" id="CHEBI:18420"/>
    </cofactor>
</comment>
<feature type="binding site" evidence="2">
    <location>
        <position position="99"/>
    </location>
    <ligand>
        <name>Mg(2+)</name>
        <dbReference type="ChEBI" id="CHEBI:18420"/>
        <label>1</label>
        <note>catalytic</note>
    </ligand>
</feature>
<organism evidence="3 4">
    <name type="scientific">Novacetimonas pomaceti</name>
    <dbReference type="NCBI Taxonomy" id="2021998"/>
    <lineage>
        <taxon>Bacteria</taxon>
        <taxon>Pseudomonadati</taxon>
        <taxon>Pseudomonadota</taxon>
        <taxon>Alphaproteobacteria</taxon>
        <taxon>Acetobacterales</taxon>
        <taxon>Acetobacteraceae</taxon>
        <taxon>Novacetimonas</taxon>
    </lineage>
</organism>
<protein>
    <submittedName>
        <fullName evidence="3">Inositol monophosphatase</fullName>
    </submittedName>
</protein>
<dbReference type="GO" id="GO:0008934">
    <property type="term" value="F:inositol monophosphate 1-phosphatase activity"/>
    <property type="evidence" value="ECO:0007669"/>
    <property type="project" value="TreeGrafter"/>
</dbReference>
<dbReference type="PANTHER" id="PTHR20854">
    <property type="entry name" value="INOSITOL MONOPHOSPHATASE"/>
    <property type="match status" value="1"/>
</dbReference>
<dbReference type="GO" id="GO:0007165">
    <property type="term" value="P:signal transduction"/>
    <property type="evidence" value="ECO:0007669"/>
    <property type="project" value="TreeGrafter"/>
</dbReference>
<comment type="similarity">
    <text evidence="1">Belongs to the inositol monophosphatase superfamily.</text>
</comment>
<feature type="binding site" evidence="2">
    <location>
        <position position="74"/>
    </location>
    <ligand>
        <name>Mg(2+)</name>
        <dbReference type="ChEBI" id="CHEBI:18420"/>
        <label>1</label>
        <note>catalytic</note>
    </ligand>
</feature>
<sequence>MTDRIGLAEMEGVLGLMRDAARGEVMSRFRRLDHADIRTKSSALDVVTAADEAAERVITHALRDLYPDALIVGEEAVAADPSLLSGLGQAGLAFVIDPIDGTANYAAGVPLFGVMVSAVAGGEVVGGVILDPICDVAAVAARGQGAWLHDRDGGRRAMRVAAPVVPEAMSGNASWRYLAPDLRDAVTRNLPRVMGSWDFRCAAQEYLMLVDGKCHFLLFNRTLPWDHLAGWLIHKEAGGHAAHFDGSPYRVTDRVGGLLYAPDHASWTALRDLLLGAS</sequence>
<dbReference type="InterPro" id="IPR000760">
    <property type="entry name" value="Inositol_monophosphatase-like"/>
</dbReference>